<evidence type="ECO:0000256" key="5">
    <source>
        <dbReference type="SAM" id="Phobius"/>
    </source>
</evidence>
<feature type="domain" description="Integral membrane bound transporter" evidence="6">
    <location>
        <begin position="35"/>
        <end position="154"/>
    </location>
</feature>
<evidence type="ECO:0000256" key="1">
    <source>
        <dbReference type="ARBA" id="ARBA00004141"/>
    </source>
</evidence>
<feature type="transmembrane region" description="Helical" evidence="5">
    <location>
        <begin position="20"/>
        <end position="39"/>
    </location>
</feature>
<keyword evidence="8" id="KW-1185">Reference proteome</keyword>
<keyword evidence="2 5" id="KW-0812">Transmembrane</keyword>
<evidence type="ECO:0000313" key="8">
    <source>
        <dbReference type="Proteomes" id="UP000657592"/>
    </source>
</evidence>
<evidence type="ECO:0000313" key="7">
    <source>
        <dbReference type="EMBL" id="GGH47934.1"/>
    </source>
</evidence>
<organism evidence="7 8">
    <name type="scientific">Microbacterium album</name>
    <dbReference type="NCBI Taxonomy" id="2053191"/>
    <lineage>
        <taxon>Bacteria</taxon>
        <taxon>Bacillati</taxon>
        <taxon>Actinomycetota</taxon>
        <taxon>Actinomycetes</taxon>
        <taxon>Micrococcales</taxon>
        <taxon>Microbacteriaceae</taxon>
        <taxon>Microbacterium</taxon>
    </lineage>
</organism>
<evidence type="ECO:0000256" key="3">
    <source>
        <dbReference type="ARBA" id="ARBA00022989"/>
    </source>
</evidence>
<comment type="subcellular location">
    <subcellularLocation>
        <location evidence="1">Membrane</location>
        <topology evidence="1">Multi-pass membrane protein</topology>
    </subcellularLocation>
</comment>
<evidence type="ECO:0000256" key="2">
    <source>
        <dbReference type="ARBA" id="ARBA00022692"/>
    </source>
</evidence>
<dbReference type="GO" id="GO:0016020">
    <property type="term" value="C:membrane"/>
    <property type="evidence" value="ECO:0007669"/>
    <property type="project" value="UniProtKB-SubCell"/>
</dbReference>
<dbReference type="AlphaFoldDB" id="A0A917MPK2"/>
<dbReference type="EMBL" id="BMJY01000013">
    <property type="protein sequence ID" value="GGH47934.1"/>
    <property type="molecule type" value="Genomic_DNA"/>
</dbReference>
<sequence length="361" mass="37492">MRRLKEGIREAAGRLRRHGASVLLAALAAAVAFALAGALFGPENAFFAPIAAVLSVGLGGGRRMLRTIEISGGVLVGVLVGELVSLLPLPTPVALAIAVALGMGTAVSVRASPLLSNQAAVAAVVTMVLTPVTQAAPFLRLGDAVLGGMVALAIAVPATLRPERALRVGVRAVTDREAAVVDRLAAALRGERVDVDAAVRDVTAATTAAESLDDAIRAARESVRLGRRARELRRGTARAARMRAEWQDLAASIAALARATRALLREHREGRSAAAHVAQLAEAVRAVTGWAVGPEPIPETDALRHELRELARSLTVDLGGQLAARERVLLSVARTAVVDLLRMTGMSHRDAVEAATSVPPA</sequence>
<gene>
    <name evidence="7" type="ORF">GCM10010921_25030</name>
</gene>
<accession>A0A917MPK2</accession>
<feature type="transmembrane region" description="Helical" evidence="5">
    <location>
        <begin position="68"/>
        <end position="87"/>
    </location>
</feature>
<reference evidence="7" key="1">
    <citation type="journal article" date="2014" name="Int. J. Syst. Evol. Microbiol.">
        <title>Complete genome sequence of Corynebacterium casei LMG S-19264T (=DSM 44701T), isolated from a smear-ripened cheese.</title>
        <authorList>
            <consortium name="US DOE Joint Genome Institute (JGI-PGF)"/>
            <person name="Walter F."/>
            <person name="Albersmeier A."/>
            <person name="Kalinowski J."/>
            <person name="Ruckert C."/>
        </authorList>
    </citation>
    <scope>NUCLEOTIDE SEQUENCE</scope>
    <source>
        <strain evidence="7">CGMCC 1.15794</strain>
    </source>
</reference>
<dbReference type="InterPro" id="IPR049453">
    <property type="entry name" value="Memb_transporter_dom"/>
</dbReference>
<comment type="caution">
    <text evidence="7">The sequence shown here is derived from an EMBL/GenBank/DDBJ whole genome shotgun (WGS) entry which is preliminary data.</text>
</comment>
<dbReference type="RefSeq" id="WP_188756640.1">
    <property type="nucleotide sequence ID" value="NZ_BMJY01000013.1"/>
</dbReference>
<proteinExistence type="predicted"/>
<evidence type="ECO:0000259" key="6">
    <source>
        <dbReference type="Pfam" id="PF13515"/>
    </source>
</evidence>
<keyword evidence="3 5" id="KW-1133">Transmembrane helix</keyword>
<dbReference type="Proteomes" id="UP000657592">
    <property type="component" value="Unassembled WGS sequence"/>
</dbReference>
<feature type="transmembrane region" description="Helical" evidence="5">
    <location>
        <begin position="45"/>
        <end position="61"/>
    </location>
</feature>
<protein>
    <recommendedName>
        <fullName evidence="6">Integral membrane bound transporter domain-containing protein</fullName>
    </recommendedName>
</protein>
<keyword evidence="4 5" id="KW-0472">Membrane</keyword>
<reference evidence="7" key="2">
    <citation type="submission" date="2020-09" db="EMBL/GenBank/DDBJ databases">
        <authorList>
            <person name="Sun Q."/>
            <person name="Zhou Y."/>
        </authorList>
    </citation>
    <scope>NUCLEOTIDE SEQUENCE</scope>
    <source>
        <strain evidence="7">CGMCC 1.15794</strain>
    </source>
</reference>
<dbReference type="Pfam" id="PF13515">
    <property type="entry name" value="FUSC_2"/>
    <property type="match status" value="1"/>
</dbReference>
<name>A0A917MPK2_9MICO</name>
<evidence type="ECO:0000256" key="4">
    <source>
        <dbReference type="ARBA" id="ARBA00023136"/>
    </source>
</evidence>